<evidence type="ECO:0000313" key="1">
    <source>
        <dbReference type="EMBL" id="KAJ8119714.1"/>
    </source>
</evidence>
<protein>
    <submittedName>
        <fullName evidence="1">Uncharacterized protein</fullName>
    </submittedName>
</protein>
<keyword evidence="2" id="KW-1185">Reference proteome</keyword>
<accession>A0ACC2IX29</accession>
<dbReference type="EMBL" id="JAPESX010000783">
    <property type="protein sequence ID" value="KAJ8119714.1"/>
    <property type="molecule type" value="Genomic_DNA"/>
</dbReference>
<proteinExistence type="predicted"/>
<reference evidence="1" key="1">
    <citation type="submission" date="2022-11" db="EMBL/GenBank/DDBJ databases">
        <title>Genome Sequence of Nemania bipapillata.</title>
        <authorList>
            <person name="Buettner E."/>
        </authorList>
    </citation>
    <scope>NUCLEOTIDE SEQUENCE</scope>
    <source>
        <strain evidence="1">CP14</strain>
    </source>
</reference>
<comment type="caution">
    <text evidence="1">The sequence shown here is derived from an EMBL/GenBank/DDBJ whole genome shotgun (WGS) entry which is preliminary data.</text>
</comment>
<evidence type="ECO:0000313" key="2">
    <source>
        <dbReference type="Proteomes" id="UP001153334"/>
    </source>
</evidence>
<sequence length="1248" mass="140287">MADITFEFHPRTAGSAGPSVKAVRPNGIHKMEETTQVEISTRSLVLQAGPEIPAIDAGVAVTREDAVEKTTKHHTVVTGDNPQSEMDGGYYKARFYLSENESQENGIPSNLVACILLERDDDEDFECHPHIEVTPNLTTMITSLFSSRTPDDPVIFDVRKAPFNKLPESVVIDSNNLAMSDKNDDDLSGLDDDDEELVSTIHHGIEDVNQTADTQWRLENTWEQRWKDVFKTLATNSEVDDFKWEALIEKSATLGARPTVLHELAKDFNAGDFQRIPETRRYEVMSHLINHNVREPEPTQSYDQQDPVLEVAIRCDNKDFLQYIVKNCKASLEKLLAARGLSGMNCLHYAFKYIPEAIKHSGLVKKKRATEKNLCLREFLPLLKTFVQQASGEACTAPDKQGNTPVHYALDYELCCLRIEWYRENIVQPLVLKADSIFKRHHARQFNAANESPYLYFTSTMEAYNKIRSTNDTPVTSEQSESSSRPRYDNATELRNIKDGAFSAMSSKAGFIDRRLDVRQVSKKGEVGQVSQNPEHALLRREKQVIARQGAADRAFDISKMKNPQNSLPGNMTARDVSQMPPQIGGSTSQTQDSPSVKAATSSKISAKGAADMIREFLRLHYIRERPDMEAKELLYGKFSISLDKNMFFDATHEQGKTANEVVSLIEKLSRAGGFEDTLSHVKLPSLDYLTDSLNTSTSNSYISNERRSRDSYDKAQAVPQEEGRRSLIPVFDMLAKNNIRTILRLHVDDLASPAHTDAAIERAIRGRDAFSLTDQRPSEIHIETWDWRKLDISIDVISNAAPNVVNVHLYWSGSWSVLSGWSSSNGIPLLYRFKQEIKKQTNNELKLDVRLRTSARPGTTKLDEDVINQAGGRNGPPQHAWVERMEEFRASLFKIHSEVLKVKNITPPRIKVALIDDGINLSSLNTTIMQTTGLSFCPPSQNGEQPWHQSTIGHGTIMANMIARINPWVSLDVMRIHDMAAFKAGSEGNTRSMSALSAAKAIDAARIRQADIISISWSIRKPVKANVPVTANGRLQTPEERDIQLLEEAINKAKQENILIFCSAADNIQIVGKDSLPFSSAPEYIFRIGAATRYGQHDPSSEDANSISYFFPGNQVAEAWNPRSAKTVEYHDGSSVSTALAAGLASLIMYCNNIVREYHRVEVDKEDSQGSRLFKRREEWAKMLKLHTNMRRAFDNIHQDGYEDKKFLPVWDVFGKAAEQMKKTRGEKVLDDLDDLVVRLCSNLRAD</sequence>
<name>A0ACC2IX29_9PEZI</name>
<gene>
    <name evidence="1" type="ORF">ONZ43_g3397</name>
</gene>
<organism evidence="1 2">
    <name type="scientific">Nemania bipapillata</name>
    <dbReference type="NCBI Taxonomy" id="110536"/>
    <lineage>
        <taxon>Eukaryota</taxon>
        <taxon>Fungi</taxon>
        <taxon>Dikarya</taxon>
        <taxon>Ascomycota</taxon>
        <taxon>Pezizomycotina</taxon>
        <taxon>Sordariomycetes</taxon>
        <taxon>Xylariomycetidae</taxon>
        <taxon>Xylariales</taxon>
        <taxon>Xylariaceae</taxon>
        <taxon>Nemania</taxon>
    </lineage>
</organism>
<dbReference type="Proteomes" id="UP001153334">
    <property type="component" value="Unassembled WGS sequence"/>
</dbReference>